<geneLocation type="plasmid" evidence="2">
    <name>pNDM1_EC14653</name>
</geneLocation>
<sequence length="48" mass="5523">MNRILTVCGIDTRHSRKHNFYIRIVNAEQRAGILGMRQGRIEAPSEVD</sequence>
<dbReference type="Proteomes" id="UP001158360">
    <property type="component" value="Unassembled WGS sequence"/>
</dbReference>
<geneLocation type="plasmid" evidence="1">
    <name>pNDM-Ec1GN574</name>
</geneLocation>
<dbReference type="RefSeq" id="WP_032072915.1">
    <property type="nucleotide sequence ID" value="NZ_CACTIK010000205.1"/>
</dbReference>
<accession>A0A0E3DSV7</accession>
<proteinExistence type="predicted"/>
<gene>
    <name evidence="3" type="ORF">N7383_19065</name>
    <name evidence="2" type="ORF">pNDM1_EC14653_00104</name>
</gene>
<name>A0A0E3DSV7_ENTCL</name>
<dbReference type="EMBL" id="KJ812998">
    <property type="protein sequence ID" value="AIM48535.1"/>
    <property type="molecule type" value="Genomic_DNA"/>
</dbReference>
<reference evidence="1" key="1">
    <citation type="journal article" date="2015" name="Antimicrob. Agents Chemother.">
        <title>Characterization of multiple NDM-1-producing Enterobacteriaceae isolates from the same patient.</title>
        <authorList>
            <person name="Tijet N."/>
            <person name="Richardson D."/>
            <person name="MacMullin G."/>
            <person name="Patel S.N."/>
            <person name="Melano R.G."/>
        </authorList>
    </citation>
    <scope>NUCLEOTIDE SEQUENCE</scope>
    <source>
        <strain evidence="1">GN574</strain>
        <plasmid evidence="1">pNDM-Ec1GN574</plasmid>
    </source>
</reference>
<evidence type="ECO:0000313" key="2">
    <source>
        <dbReference type="EMBL" id="AKN19807.1"/>
    </source>
</evidence>
<keyword evidence="1" id="KW-0614">Plasmid</keyword>
<reference evidence="3" key="3">
    <citation type="submission" date="2022-09" db="EMBL/GenBank/DDBJ databases">
        <title>Intensive care unit water sources are persistently colonized with multi-drug resistant bacteria and are the site of extensive horizontal gene transfer of antibiotic resistance genes.</title>
        <authorList>
            <person name="Diorio-Toth L."/>
        </authorList>
    </citation>
    <scope>NUCLEOTIDE SEQUENCE</scope>
    <source>
        <strain evidence="3">GD04139</strain>
    </source>
</reference>
<evidence type="ECO:0000313" key="1">
    <source>
        <dbReference type="EMBL" id="AIM48535.1"/>
    </source>
</evidence>
<dbReference type="AlphaFoldDB" id="A0A0E3DSV7"/>
<reference evidence="2" key="2">
    <citation type="journal article" date="2015" name="Antimicrob. Agents Chemother.">
        <title>Characterization of an Enterobacter cloacae Strain Producing both KPC and NDM Carbapenemases by Whole-Genome Sequencing.</title>
        <authorList>
            <person name="Wu W."/>
            <person name="Feng Y."/>
            <person name="Carattoli A."/>
            <person name="Zong Z."/>
        </authorList>
    </citation>
    <scope>NUCLEOTIDE SEQUENCE</scope>
    <source>
        <strain evidence="2">WCHECl-14653</strain>
        <plasmid evidence="2">pNDM1_EC14653</plasmid>
    </source>
</reference>
<evidence type="ECO:0000313" key="3">
    <source>
        <dbReference type="EMBL" id="MDH0197731.1"/>
    </source>
</evidence>
<dbReference type="EMBL" id="JAODZM010000034">
    <property type="protein sequence ID" value="MDH0197731.1"/>
    <property type="molecule type" value="Genomic_DNA"/>
</dbReference>
<protein>
    <submittedName>
        <fullName evidence="1">Uncharacterized protein</fullName>
    </submittedName>
</protein>
<dbReference type="EMBL" id="KP868647">
    <property type="protein sequence ID" value="AKN19807.1"/>
    <property type="molecule type" value="Genomic_DNA"/>
</dbReference>
<organism evidence="1">
    <name type="scientific">Enterobacter cloacae</name>
    <dbReference type="NCBI Taxonomy" id="550"/>
    <lineage>
        <taxon>Bacteria</taxon>
        <taxon>Pseudomonadati</taxon>
        <taxon>Pseudomonadota</taxon>
        <taxon>Gammaproteobacteria</taxon>
        <taxon>Enterobacterales</taxon>
        <taxon>Enterobacteriaceae</taxon>
        <taxon>Enterobacter</taxon>
        <taxon>Enterobacter cloacae complex</taxon>
    </lineage>
</organism>